<evidence type="ECO:0000256" key="3">
    <source>
        <dbReference type="ARBA" id="ARBA00009842"/>
    </source>
</evidence>
<dbReference type="PANTHER" id="PTHR45138">
    <property type="entry name" value="REGULATORY COMPONENTS OF SENSORY TRANSDUCTION SYSTEM"/>
    <property type="match status" value="1"/>
</dbReference>
<keyword evidence="7" id="KW-0256">Endoplasmic reticulum</keyword>
<dbReference type="Proteomes" id="UP001156706">
    <property type="component" value="Unassembled WGS sequence"/>
</dbReference>
<dbReference type="SUPFAM" id="SSF55073">
    <property type="entry name" value="Nucleotide cyclase"/>
    <property type="match status" value="1"/>
</dbReference>
<evidence type="ECO:0000256" key="12">
    <source>
        <dbReference type="ARBA" id="ARBA00034247"/>
    </source>
</evidence>
<dbReference type="Gene3D" id="3.30.70.270">
    <property type="match status" value="1"/>
</dbReference>
<dbReference type="NCBIfam" id="TIGR00254">
    <property type="entry name" value="GGDEF"/>
    <property type="match status" value="1"/>
</dbReference>
<evidence type="ECO:0000256" key="4">
    <source>
        <dbReference type="ARBA" id="ARBA00012528"/>
    </source>
</evidence>
<accession>A0ABQ5YC77</accession>
<dbReference type="PROSITE" id="PS50887">
    <property type="entry name" value="GGDEF"/>
    <property type="match status" value="1"/>
</dbReference>
<feature type="transmembrane region" description="Helical" evidence="14">
    <location>
        <begin position="32"/>
        <end position="57"/>
    </location>
</feature>
<dbReference type="CDD" id="cd01949">
    <property type="entry name" value="GGDEF"/>
    <property type="match status" value="1"/>
</dbReference>
<dbReference type="InterPro" id="IPR000160">
    <property type="entry name" value="GGDEF_dom"/>
</dbReference>
<evidence type="ECO:0000313" key="17">
    <source>
        <dbReference type="Proteomes" id="UP001156706"/>
    </source>
</evidence>
<dbReference type="InterPro" id="IPR058544">
    <property type="entry name" value="ETR1_N"/>
</dbReference>
<evidence type="ECO:0000256" key="6">
    <source>
        <dbReference type="ARBA" id="ARBA00022745"/>
    </source>
</evidence>
<dbReference type="Pfam" id="PF00990">
    <property type="entry name" value="GGDEF"/>
    <property type="match status" value="1"/>
</dbReference>
<evidence type="ECO:0000259" key="15">
    <source>
        <dbReference type="PROSITE" id="PS50887"/>
    </source>
</evidence>
<comment type="similarity">
    <text evidence="3">Belongs to the ethylene receptor family.</text>
</comment>
<keyword evidence="9" id="KW-0186">Copper</keyword>
<keyword evidence="5 14" id="KW-0812">Transmembrane</keyword>
<sequence>MAEVPMLDNLTQLLIGQGFIPHGYCFAWSPGLLWTMVLSDAAIGMAYFSIPMALITIARKRADLHFNQVMLLFAAFILACGTTHFLDLISIWYPIYWIDAWARVFTAIISLFTAYALWRMIPRVLALPSPRQLTEANLKLSEEIAARRDKELELKNSEERLRQLSDNLEAMVAERTAQLAETNTRLQGEVADRQRMQTELQVVNRKLEESLRQQAARSTEIEQLNKMGDLMQSCVSVNELAQVLSNFSAGYLEAATGAIYLMDEEAGLVTEESSWGNMPEAEKTFPPGSCWALRRGQIHPADPLQQNLHCQHVSDHSDHVCVPLIGNGETLGLLHLRHPRGLHDPAFLDGVAKRAALALVSLKTREALFNEATHDPLTGLYNRRYLDGALEESERRSRRNNRTVGLMMLDLDHFKMINDTYGHEVGDEVLRAFAGLLKGSLRAGDIACRYGGEEFTILLSGATLNATRQRAEQLRQQVEQLRVPYRDKQLALTVSIGIAVFPEHGHHLDDVLHAADSALYDAKHEGRNRVATATPATGDDLASHPQAAD</sequence>
<dbReference type="InterPro" id="IPR003018">
    <property type="entry name" value="GAF"/>
</dbReference>
<reference evidence="17" key="1">
    <citation type="journal article" date="2019" name="Int. J. Syst. Evol. Microbiol.">
        <title>The Global Catalogue of Microorganisms (GCM) 10K type strain sequencing project: providing services to taxonomists for standard genome sequencing and annotation.</title>
        <authorList>
            <consortium name="The Broad Institute Genomics Platform"/>
            <consortium name="The Broad Institute Genome Sequencing Center for Infectious Disease"/>
            <person name="Wu L."/>
            <person name="Ma J."/>
        </authorList>
    </citation>
    <scope>NUCLEOTIDE SEQUENCE [LARGE SCALE GENOMIC DNA]</scope>
    <source>
        <strain evidence="17">NBRC 110044</strain>
    </source>
</reference>
<dbReference type="PANTHER" id="PTHR45138:SF9">
    <property type="entry name" value="DIGUANYLATE CYCLASE DGCM-RELATED"/>
    <property type="match status" value="1"/>
</dbReference>
<evidence type="ECO:0000256" key="1">
    <source>
        <dbReference type="ARBA" id="ARBA00001935"/>
    </source>
</evidence>
<keyword evidence="11 14" id="KW-0472">Membrane</keyword>
<evidence type="ECO:0000313" key="16">
    <source>
        <dbReference type="EMBL" id="GLR11643.1"/>
    </source>
</evidence>
<evidence type="ECO:0000256" key="8">
    <source>
        <dbReference type="ARBA" id="ARBA00022989"/>
    </source>
</evidence>
<evidence type="ECO:0000256" key="10">
    <source>
        <dbReference type="ARBA" id="ARBA00023012"/>
    </source>
</evidence>
<gene>
    <name evidence="16" type="ORF">GCM10007907_04330</name>
</gene>
<dbReference type="SUPFAM" id="SSF55781">
    <property type="entry name" value="GAF domain-like"/>
    <property type="match status" value="1"/>
</dbReference>
<feature type="domain" description="GGDEF" evidence="15">
    <location>
        <begin position="402"/>
        <end position="535"/>
    </location>
</feature>
<evidence type="ECO:0000256" key="14">
    <source>
        <dbReference type="SAM" id="Phobius"/>
    </source>
</evidence>
<dbReference type="EC" id="2.7.7.65" evidence="4"/>
<keyword evidence="8 14" id="KW-1133">Transmembrane helix</keyword>
<evidence type="ECO:0000256" key="7">
    <source>
        <dbReference type="ARBA" id="ARBA00022824"/>
    </source>
</evidence>
<dbReference type="InterPro" id="IPR029016">
    <property type="entry name" value="GAF-like_dom_sf"/>
</dbReference>
<evidence type="ECO:0000256" key="2">
    <source>
        <dbReference type="ARBA" id="ARBA00004477"/>
    </source>
</evidence>
<organism evidence="16 17">
    <name type="scientific">Chitinimonas prasina</name>
    <dbReference type="NCBI Taxonomy" id="1434937"/>
    <lineage>
        <taxon>Bacteria</taxon>
        <taxon>Pseudomonadati</taxon>
        <taxon>Pseudomonadota</taxon>
        <taxon>Betaproteobacteria</taxon>
        <taxon>Neisseriales</taxon>
        <taxon>Chitinibacteraceae</taxon>
        <taxon>Chitinimonas</taxon>
    </lineage>
</organism>
<comment type="catalytic activity">
    <reaction evidence="12">
        <text>2 GTP = 3',3'-c-di-GMP + 2 diphosphate</text>
        <dbReference type="Rhea" id="RHEA:24898"/>
        <dbReference type="ChEBI" id="CHEBI:33019"/>
        <dbReference type="ChEBI" id="CHEBI:37565"/>
        <dbReference type="ChEBI" id="CHEBI:58805"/>
        <dbReference type="EC" id="2.7.7.65"/>
    </reaction>
</comment>
<dbReference type="SMART" id="SM00267">
    <property type="entry name" value="GGDEF"/>
    <property type="match status" value="1"/>
</dbReference>
<dbReference type="EMBL" id="BSOG01000001">
    <property type="protein sequence ID" value="GLR11643.1"/>
    <property type="molecule type" value="Genomic_DNA"/>
</dbReference>
<protein>
    <recommendedName>
        <fullName evidence="4">diguanylate cyclase</fullName>
        <ecNumber evidence="4">2.7.7.65</ecNumber>
    </recommendedName>
</protein>
<dbReference type="InterPro" id="IPR043128">
    <property type="entry name" value="Rev_trsase/Diguanyl_cyclase"/>
</dbReference>
<keyword evidence="10" id="KW-0902">Two-component regulatory system</keyword>
<evidence type="ECO:0000256" key="9">
    <source>
        <dbReference type="ARBA" id="ARBA00023008"/>
    </source>
</evidence>
<evidence type="ECO:0000256" key="5">
    <source>
        <dbReference type="ARBA" id="ARBA00022692"/>
    </source>
</evidence>
<dbReference type="Pfam" id="PF13185">
    <property type="entry name" value="GAF_2"/>
    <property type="match status" value="1"/>
</dbReference>
<evidence type="ECO:0000256" key="11">
    <source>
        <dbReference type="ARBA" id="ARBA00023136"/>
    </source>
</evidence>
<feature type="coiled-coil region" evidence="13">
    <location>
        <begin position="140"/>
        <end position="213"/>
    </location>
</feature>
<comment type="subcellular location">
    <subcellularLocation>
        <location evidence="2">Endoplasmic reticulum membrane</location>
        <topology evidence="2">Multi-pass membrane protein</topology>
    </subcellularLocation>
</comment>
<dbReference type="Gene3D" id="3.30.450.40">
    <property type="match status" value="1"/>
</dbReference>
<dbReference type="Pfam" id="PF25487">
    <property type="entry name" value="ETR1_N"/>
    <property type="match status" value="1"/>
</dbReference>
<dbReference type="InterPro" id="IPR029787">
    <property type="entry name" value="Nucleotide_cyclase"/>
</dbReference>
<keyword evidence="17" id="KW-1185">Reference proteome</keyword>
<feature type="transmembrane region" description="Helical" evidence="14">
    <location>
        <begin position="69"/>
        <end position="94"/>
    </location>
</feature>
<proteinExistence type="inferred from homology"/>
<evidence type="ECO:0000256" key="13">
    <source>
        <dbReference type="SAM" id="Coils"/>
    </source>
</evidence>
<name>A0ABQ5YC77_9NEIS</name>
<dbReference type="InterPro" id="IPR050469">
    <property type="entry name" value="Diguanylate_Cyclase"/>
</dbReference>
<comment type="caution">
    <text evidence="16">The sequence shown here is derived from an EMBL/GenBank/DDBJ whole genome shotgun (WGS) entry which is preliminary data.</text>
</comment>
<comment type="cofactor">
    <cofactor evidence="1">
        <name>Cu cation</name>
        <dbReference type="ChEBI" id="CHEBI:23378"/>
    </cofactor>
</comment>
<keyword evidence="13" id="KW-0175">Coiled coil</keyword>
<keyword evidence="6" id="KW-0936">Ethylene signaling pathway</keyword>